<protein>
    <submittedName>
        <fullName evidence="1">Uncharacterized protein</fullName>
    </submittedName>
</protein>
<evidence type="ECO:0000313" key="2">
    <source>
        <dbReference type="Proteomes" id="UP000254437"/>
    </source>
</evidence>
<organism evidence="1 2">
    <name type="scientific">Moraxella lacunata</name>
    <dbReference type="NCBI Taxonomy" id="477"/>
    <lineage>
        <taxon>Bacteria</taxon>
        <taxon>Pseudomonadati</taxon>
        <taxon>Pseudomonadota</taxon>
        <taxon>Gammaproteobacteria</taxon>
        <taxon>Moraxellales</taxon>
        <taxon>Moraxellaceae</taxon>
        <taxon>Moraxella</taxon>
    </lineage>
</organism>
<gene>
    <name evidence="1" type="ORF">NCTC10359_00129</name>
</gene>
<dbReference type="RefSeq" id="WP_115004606.1">
    <property type="nucleotide sequence ID" value="NZ_UGQU01000001.1"/>
</dbReference>
<evidence type="ECO:0000313" key="1">
    <source>
        <dbReference type="EMBL" id="STZ55537.1"/>
    </source>
</evidence>
<dbReference type="EMBL" id="UGQU01000001">
    <property type="protein sequence ID" value="STZ55537.1"/>
    <property type="molecule type" value="Genomic_DNA"/>
</dbReference>
<dbReference type="Proteomes" id="UP000254437">
    <property type="component" value="Unassembled WGS sequence"/>
</dbReference>
<dbReference type="AlphaFoldDB" id="A0A378T5U5"/>
<accession>A0A378T5U5</accession>
<proteinExistence type="predicted"/>
<sequence length="106" mass="12455">MSDLQKRPYLLIADRNSQEHQDILKILNENQFLISSPPNSYSISFDMAVFMIHGHNKRVFVRFVDFENFGLWRGCIYNIITFKVFKGIFEKPTTRMATLTIPHDNS</sequence>
<name>A0A378T5U5_MORLA</name>
<reference evidence="1 2" key="1">
    <citation type="submission" date="2018-06" db="EMBL/GenBank/DDBJ databases">
        <authorList>
            <consortium name="Pathogen Informatics"/>
            <person name="Doyle S."/>
        </authorList>
    </citation>
    <scope>NUCLEOTIDE SEQUENCE [LARGE SCALE GENOMIC DNA]</scope>
    <source>
        <strain evidence="1 2">NCTC10359</strain>
    </source>
</reference>